<keyword evidence="1" id="KW-0378">Hydrolase</keyword>
<dbReference type="SUPFAM" id="SSF56784">
    <property type="entry name" value="HAD-like"/>
    <property type="match status" value="1"/>
</dbReference>
<sequence length="246" mass="27102">MSETLDEQEALRRLLDRSRAVLFDFDGPVTDLFGDASTAPVAREIKEVVRSAWGTLDPDVEDCDDSHDILRHVRDMFERPAFVPRSRAALEQAEAIVTQHEYVAVKTAEPTPHIVELVDVLTDLGIRLVIVSNNSDGPVRAYVRSLALQSKFDAVLGRDPHELRHMKPDPDSVNRAVDRLDLPASVCLVLGDQLTDLAAAQAAGTRFIGYTQSAQRAAEMRERGADWVVSSHQPLISAAEQLSTAN</sequence>
<organism evidence="1 2">
    <name type="scientific">Streptomyces aurantiacus</name>
    <dbReference type="NCBI Taxonomy" id="47760"/>
    <lineage>
        <taxon>Bacteria</taxon>
        <taxon>Bacillati</taxon>
        <taxon>Actinomycetota</taxon>
        <taxon>Actinomycetes</taxon>
        <taxon>Kitasatosporales</taxon>
        <taxon>Streptomycetaceae</taxon>
        <taxon>Streptomyces</taxon>
        <taxon>Streptomyces aurantiacus group</taxon>
    </lineage>
</organism>
<dbReference type="KEGG" id="sgm:GCM10017557_38690"/>
<dbReference type="RefSeq" id="WP_190851181.1">
    <property type="nucleotide sequence ID" value="NZ_AP023440.1"/>
</dbReference>
<dbReference type="NCBIfam" id="TIGR01549">
    <property type="entry name" value="HAD-SF-IA-v1"/>
    <property type="match status" value="1"/>
</dbReference>
<dbReference type="PANTHER" id="PTHR43434:SF1">
    <property type="entry name" value="PHOSPHOGLYCOLATE PHOSPHATASE"/>
    <property type="match status" value="1"/>
</dbReference>
<dbReference type="Pfam" id="PF00702">
    <property type="entry name" value="Hydrolase"/>
    <property type="match status" value="1"/>
</dbReference>
<dbReference type="Gene3D" id="3.40.50.1000">
    <property type="entry name" value="HAD superfamily/HAD-like"/>
    <property type="match status" value="1"/>
</dbReference>
<dbReference type="AlphaFoldDB" id="A0A7G1P5B9"/>
<evidence type="ECO:0000313" key="1">
    <source>
        <dbReference type="EMBL" id="BCL29010.1"/>
    </source>
</evidence>
<dbReference type="GO" id="GO:0008967">
    <property type="term" value="F:phosphoglycolate phosphatase activity"/>
    <property type="evidence" value="ECO:0007669"/>
    <property type="project" value="TreeGrafter"/>
</dbReference>
<gene>
    <name evidence="1" type="ORF">GCM10017557_38690</name>
</gene>
<evidence type="ECO:0000313" key="2">
    <source>
        <dbReference type="Proteomes" id="UP000516444"/>
    </source>
</evidence>
<proteinExistence type="predicted"/>
<reference evidence="1 2" key="1">
    <citation type="journal article" date="2014" name="Int. J. Syst. Evol. Microbiol.">
        <title>Complete genome sequence of Corynebacterium casei LMG S-19264T (=DSM 44701T), isolated from a smear-ripened cheese.</title>
        <authorList>
            <consortium name="US DOE Joint Genome Institute (JGI-PGF)"/>
            <person name="Walter F."/>
            <person name="Albersmeier A."/>
            <person name="Kalinowski J."/>
            <person name="Ruckert C."/>
        </authorList>
    </citation>
    <scope>NUCLEOTIDE SEQUENCE [LARGE SCALE GENOMIC DNA]</scope>
    <source>
        <strain evidence="1 2">JCM 4677</strain>
    </source>
</reference>
<dbReference type="Proteomes" id="UP000516444">
    <property type="component" value="Chromosome"/>
</dbReference>
<dbReference type="CDD" id="cd01427">
    <property type="entry name" value="HAD_like"/>
    <property type="match status" value="1"/>
</dbReference>
<dbReference type="InterPro" id="IPR023214">
    <property type="entry name" value="HAD_sf"/>
</dbReference>
<keyword evidence="2" id="KW-1185">Reference proteome</keyword>
<protein>
    <submittedName>
        <fullName evidence="1">Hydrolase</fullName>
    </submittedName>
</protein>
<dbReference type="InterPro" id="IPR050155">
    <property type="entry name" value="HAD-like_hydrolase_sf"/>
</dbReference>
<dbReference type="GO" id="GO:0006281">
    <property type="term" value="P:DNA repair"/>
    <property type="evidence" value="ECO:0007669"/>
    <property type="project" value="TreeGrafter"/>
</dbReference>
<dbReference type="PANTHER" id="PTHR43434">
    <property type="entry name" value="PHOSPHOGLYCOLATE PHOSPHATASE"/>
    <property type="match status" value="1"/>
</dbReference>
<name>A0A7G1P5B9_9ACTN</name>
<dbReference type="NCBIfam" id="TIGR01509">
    <property type="entry name" value="HAD-SF-IA-v3"/>
    <property type="match status" value="1"/>
</dbReference>
<dbReference type="InterPro" id="IPR036412">
    <property type="entry name" value="HAD-like_sf"/>
</dbReference>
<accession>A0A7G1P5B9</accession>
<dbReference type="EMBL" id="AP023440">
    <property type="protein sequence ID" value="BCL29010.1"/>
    <property type="molecule type" value="Genomic_DNA"/>
</dbReference>
<dbReference type="InterPro" id="IPR006439">
    <property type="entry name" value="HAD-SF_hydro_IA"/>
</dbReference>